<comment type="caution">
    <text evidence="1">The sequence shown here is derived from an EMBL/GenBank/DDBJ whole genome shotgun (WGS) entry which is preliminary data.</text>
</comment>
<dbReference type="Proteomes" id="UP000317316">
    <property type="component" value="Unassembled WGS sequence"/>
</dbReference>
<accession>A0A544SZV8</accession>
<dbReference type="AlphaFoldDB" id="A0A544SZV8"/>
<dbReference type="EMBL" id="VDGH01000010">
    <property type="protein sequence ID" value="TQR10727.1"/>
    <property type="molecule type" value="Genomic_DNA"/>
</dbReference>
<gene>
    <name evidence="1" type="ORF">FG382_16830</name>
</gene>
<dbReference type="RefSeq" id="WP_142540048.1">
    <property type="nucleotide sequence ID" value="NZ_BMIE01000008.1"/>
</dbReference>
<dbReference type="OrthoDB" id="2835365at2"/>
<proteinExistence type="predicted"/>
<sequence length="402" mass="43343">MTEFIWPTINLTGISPTLNSMFDRLQTAEATPLFNYTSNYGISALRDVISTAGSGTVTNTQGFYQLSTTATSNASAILDTAERGKLFPGNSFEAGVSIRVPVAPTGTQKATWGYFDGSNGAYFGQDSAGVFIGVLNNGVEIFKVYQSSWNEDKLNGLGPSKLTLDTTAGKMFQIRFGYEYGIIEFRIVFVNSLNFQQIVVCHRQTQGTNLTLLSDPNQVIRVRAENGTSGGSFSIIVRGRYYAVLGPTVPTNRITSESRLNMTVGAGAFVPTISFRRKAIFPDVSNRNNSVNVQISSFDILASNDLRWQLRYGSTLTGASFGNISDTPSSETCSQSDVSATAINTSTGIKLMSGFAKGGQHAEQQSFPVDTVLNGTTPVTLAITSLSGNATCNIIFRVHEDW</sequence>
<protein>
    <submittedName>
        <fullName evidence="1">Uncharacterized protein</fullName>
    </submittedName>
</protein>
<keyword evidence="2" id="KW-1185">Reference proteome</keyword>
<name>A0A544SZV8_9BACI</name>
<evidence type="ECO:0000313" key="2">
    <source>
        <dbReference type="Proteomes" id="UP000317316"/>
    </source>
</evidence>
<reference evidence="1 2" key="1">
    <citation type="submission" date="2019-05" db="EMBL/GenBank/DDBJ databases">
        <title>Psychrobacillus vulpis sp. nov., a new species isolated from feces of a red fox that inhabits in The Tablas de Daimiel Natural Park, Albacete, Spain.</title>
        <authorList>
            <person name="Rodriguez M."/>
            <person name="Reina J.C."/>
            <person name="Bejar V."/>
            <person name="Llamas I."/>
        </authorList>
    </citation>
    <scope>NUCLEOTIDE SEQUENCE [LARGE SCALE GENOMIC DNA]</scope>
    <source>
        <strain evidence="1 2">NEAU-3TGS17</strain>
    </source>
</reference>
<evidence type="ECO:0000313" key="1">
    <source>
        <dbReference type="EMBL" id="TQR10727.1"/>
    </source>
</evidence>
<organism evidence="1 2">
    <name type="scientific">Psychrobacillus lasiicapitis</name>
    <dbReference type="NCBI Taxonomy" id="1636719"/>
    <lineage>
        <taxon>Bacteria</taxon>
        <taxon>Bacillati</taxon>
        <taxon>Bacillota</taxon>
        <taxon>Bacilli</taxon>
        <taxon>Bacillales</taxon>
        <taxon>Bacillaceae</taxon>
        <taxon>Psychrobacillus</taxon>
    </lineage>
</organism>